<keyword evidence="2 8" id="KW-0255">Endonuclease</keyword>
<evidence type="ECO:0000256" key="1">
    <source>
        <dbReference type="ARBA" id="ARBA00022722"/>
    </source>
</evidence>
<dbReference type="Gene3D" id="3.20.20.150">
    <property type="entry name" value="Divalent-metal-dependent TIM barrel enzymes"/>
    <property type="match status" value="1"/>
</dbReference>
<dbReference type="Pfam" id="PF03851">
    <property type="entry name" value="UvdE"/>
    <property type="match status" value="1"/>
</dbReference>
<keyword evidence="5 8" id="KW-0378">Hydrolase</keyword>
<evidence type="ECO:0000256" key="7">
    <source>
        <dbReference type="ARBA" id="ARBA00025029"/>
    </source>
</evidence>
<evidence type="ECO:0000256" key="6">
    <source>
        <dbReference type="ARBA" id="ARBA00023204"/>
    </source>
</evidence>
<dbReference type="GO" id="GO:0006290">
    <property type="term" value="P:pyrimidine dimer repair"/>
    <property type="evidence" value="ECO:0007669"/>
    <property type="project" value="UniProtKB-UniRule"/>
</dbReference>
<sequence length="318" mass="37266">MLVRFGYVSHALSLWEASPARTLTFTRWQKLPKEERLEKLISVTRENIWNTKRAIFYNIAQEIPLYRLSSSLVPLATHPEAKWDYESIFEEEWRDLGRLIKEHKLRVSFHPNQFTLFTSDKKHVTENAVSDMQYHYNVLKAMGLEEESVINIHVGGAYGDKTKAVERFHQNIKQLPNEIKKRMTLENDDKTYTTDETLTICQHQQIPLMFDYHHHQANPGEEELENLLAPVFDTWSHMNLNPKVHISSPKSENAFRSHADYVSLEFVEPFFRMARELGRDFDVMIEAKRKDQSLLKLVEDIASIRGVKRIGGATIQWK</sequence>
<dbReference type="AlphaFoldDB" id="A0A0M0KFW8"/>
<evidence type="ECO:0000313" key="9">
    <source>
        <dbReference type="EMBL" id="KOO37313.1"/>
    </source>
</evidence>
<protein>
    <recommendedName>
        <fullName evidence="8">UV DNA damage endonuclease</fullName>
        <shortName evidence="8">UV-endonuclease</shortName>
        <shortName evidence="8">UVED</shortName>
        <ecNumber evidence="8">3.-.-.-</ecNumber>
    </recommendedName>
</protein>
<dbReference type="RefSeq" id="WP_053403752.1">
    <property type="nucleotide sequence ID" value="NZ_JBBCZF010000009.1"/>
</dbReference>
<evidence type="ECO:0000256" key="2">
    <source>
        <dbReference type="ARBA" id="ARBA00022759"/>
    </source>
</evidence>
<keyword evidence="6 8" id="KW-0234">DNA repair</keyword>
<dbReference type="InterPro" id="IPR036237">
    <property type="entry name" value="Xyl_isomerase-like_sf"/>
</dbReference>
<evidence type="ECO:0000256" key="3">
    <source>
        <dbReference type="ARBA" id="ARBA00022763"/>
    </source>
</evidence>
<dbReference type="GO" id="GO:0009411">
    <property type="term" value="P:response to UV"/>
    <property type="evidence" value="ECO:0007669"/>
    <property type="project" value="InterPro"/>
</dbReference>
<dbReference type="SUPFAM" id="SSF51658">
    <property type="entry name" value="Xylose isomerase-like"/>
    <property type="match status" value="1"/>
</dbReference>
<gene>
    <name evidence="8 9" type="primary">uvsE</name>
    <name evidence="9" type="ORF">AMD01_22870</name>
</gene>
<proteinExistence type="inferred from homology"/>
<dbReference type="EC" id="3.-.-.-" evidence="8"/>
<dbReference type="Proteomes" id="UP000037558">
    <property type="component" value="Unassembled WGS sequence"/>
</dbReference>
<comment type="function">
    <text evidence="7">Component in a DNA repair pathway. Removal of UV LIGHT damaged nucleotides. Recognizes pyrimidine dimers and cleave a phosphodiester bond immediately 5' to the lesion.</text>
</comment>
<evidence type="ECO:0000313" key="10">
    <source>
        <dbReference type="Proteomes" id="UP000037558"/>
    </source>
</evidence>
<organism evidence="9 10">
    <name type="scientific">Priestia koreensis</name>
    <dbReference type="NCBI Taxonomy" id="284581"/>
    <lineage>
        <taxon>Bacteria</taxon>
        <taxon>Bacillati</taxon>
        <taxon>Bacillota</taxon>
        <taxon>Bacilli</taxon>
        <taxon>Bacillales</taxon>
        <taxon>Bacillaceae</taxon>
        <taxon>Priestia</taxon>
    </lineage>
</organism>
<name>A0A0M0KFW8_9BACI</name>
<keyword evidence="3 8" id="KW-0227">DNA damage</keyword>
<evidence type="ECO:0000256" key="5">
    <source>
        <dbReference type="ARBA" id="ARBA00022801"/>
    </source>
</evidence>
<comment type="function">
    <text evidence="8">Component in a DNA repair pathway. Removal of UV-light damaged nucleotides. Recognizes pyrimidine dimers and cleave a phosphodiester bond immediately 5' to the lesion.</text>
</comment>
<dbReference type="EMBL" id="LILC01000037">
    <property type="protein sequence ID" value="KOO37313.1"/>
    <property type="molecule type" value="Genomic_DNA"/>
</dbReference>
<comment type="similarity">
    <text evidence="8">Belongs to the uve1/UvsE family.</text>
</comment>
<keyword evidence="4 8" id="KW-0228">DNA excision</keyword>
<dbReference type="GO" id="GO:0016787">
    <property type="term" value="F:hydrolase activity"/>
    <property type="evidence" value="ECO:0007669"/>
    <property type="project" value="UniProtKB-KW"/>
</dbReference>
<dbReference type="InterPro" id="IPR023520">
    <property type="entry name" value="UvdE_bac"/>
</dbReference>
<dbReference type="InterPro" id="IPR004601">
    <property type="entry name" value="UvdE"/>
</dbReference>
<dbReference type="PATRIC" id="fig|284581.3.peg.3433"/>
<keyword evidence="10" id="KW-1185">Reference proteome</keyword>
<evidence type="ECO:0000256" key="4">
    <source>
        <dbReference type="ARBA" id="ARBA00022769"/>
    </source>
</evidence>
<dbReference type="GO" id="GO:0004519">
    <property type="term" value="F:endonuclease activity"/>
    <property type="evidence" value="ECO:0007669"/>
    <property type="project" value="UniProtKB-UniRule"/>
</dbReference>
<dbReference type="GO" id="GO:0006289">
    <property type="term" value="P:nucleotide-excision repair"/>
    <property type="evidence" value="ECO:0007669"/>
    <property type="project" value="InterPro"/>
</dbReference>
<dbReference type="HAMAP" id="MF_00606">
    <property type="entry name" value="UV_endonuclease"/>
    <property type="match status" value="1"/>
</dbReference>
<reference evidence="10" key="1">
    <citation type="submission" date="2015-08" db="EMBL/GenBank/DDBJ databases">
        <title>Fjat-14210 dsm16467.</title>
        <authorList>
            <person name="Liu B."/>
            <person name="Wang J."/>
            <person name="Zhu Y."/>
            <person name="Liu G."/>
            <person name="Chen Q."/>
            <person name="Chen Z."/>
            <person name="Lan J."/>
            <person name="Che J."/>
            <person name="Ge C."/>
            <person name="Shi H."/>
            <person name="Pan Z."/>
            <person name="Liu X."/>
        </authorList>
    </citation>
    <scope>NUCLEOTIDE SEQUENCE [LARGE SCALE GENOMIC DNA]</scope>
    <source>
        <strain evidence="10">DSM 16467</strain>
    </source>
</reference>
<dbReference type="STRING" id="284581.AMD01_22870"/>
<accession>A0A0M0KFW8</accession>
<dbReference type="PANTHER" id="PTHR31290:SF5">
    <property type="entry name" value="UV-DAMAGE ENDONUCLEASE"/>
    <property type="match status" value="1"/>
</dbReference>
<dbReference type="PANTHER" id="PTHR31290">
    <property type="entry name" value="UV-DAMAGE ENDONUCLEASE"/>
    <property type="match status" value="1"/>
</dbReference>
<dbReference type="NCBIfam" id="TIGR00629">
    <property type="entry name" value="uvde"/>
    <property type="match status" value="1"/>
</dbReference>
<comment type="caution">
    <text evidence="9">The sequence shown here is derived from an EMBL/GenBank/DDBJ whole genome shotgun (WGS) entry which is preliminary data.</text>
</comment>
<dbReference type="OrthoDB" id="9782576at2"/>
<evidence type="ECO:0000256" key="8">
    <source>
        <dbReference type="HAMAP-Rule" id="MF_00606"/>
    </source>
</evidence>
<keyword evidence="1 8" id="KW-0540">Nuclease</keyword>